<dbReference type="Proteomes" id="UP001084197">
    <property type="component" value="Unassembled WGS sequence"/>
</dbReference>
<organism evidence="2 3">
    <name type="scientific">Natronobacillus azotifigens</name>
    <dbReference type="NCBI Taxonomy" id="472978"/>
    <lineage>
        <taxon>Bacteria</taxon>
        <taxon>Bacillati</taxon>
        <taxon>Bacillota</taxon>
        <taxon>Bacilli</taxon>
        <taxon>Bacillales</taxon>
        <taxon>Bacillaceae</taxon>
        <taxon>Natronobacillus</taxon>
    </lineage>
</organism>
<accession>A0A9J6RD53</accession>
<name>A0A9J6RD53_9BACI</name>
<dbReference type="RefSeq" id="WP_268779999.1">
    <property type="nucleotide sequence ID" value="NZ_JAPRAT010000014.1"/>
</dbReference>
<dbReference type="AlphaFoldDB" id="A0A9J6RD53"/>
<feature type="transmembrane region" description="Helical" evidence="1">
    <location>
        <begin position="234"/>
        <end position="255"/>
    </location>
</feature>
<proteinExistence type="predicted"/>
<reference evidence="2" key="1">
    <citation type="submission" date="2022-11" db="EMBL/GenBank/DDBJ databases">
        <title>WGS of Natronobacillus azotifigens 24KS-1, an anaerobic diazotrophic haloalkaliphile from soda-rich habitats.</title>
        <authorList>
            <person name="Sorokin D.Y."/>
            <person name="Merkel A.Y."/>
        </authorList>
    </citation>
    <scope>NUCLEOTIDE SEQUENCE</scope>
    <source>
        <strain evidence="2">24KS-1</strain>
    </source>
</reference>
<keyword evidence="1" id="KW-0812">Transmembrane</keyword>
<comment type="caution">
    <text evidence="2">The sequence shown here is derived from an EMBL/GenBank/DDBJ whole genome shotgun (WGS) entry which is preliminary data.</text>
</comment>
<evidence type="ECO:0000313" key="2">
    <source>
        <dbReference type="EMBL" id="MCZ0703228.1"/>
    </source>
</evidence>
<gene>
    <name evidence="2" type="ORF">OWO01_08385</name>
</gene>
<feature type="transmembrane region" description="Helical" evidence="1">
    <location>
        <begin position="203"/>
        <end position="222"/>
    </location>
</feature>
<sequence length="369" mass="42436">MAKKVGLICAPELPETIAENIYEELIDYFNRQVDDNYDWEIEIVVDPLTGAAESSKEIIDAALSIAKKREWDYTICLTDLPLFEDNKIILADLNQKLNIAQISLPAFGSPPMRYRVKKVIMQIMQELHFNHTKDDVHKMKQAIKHLFKRNLRFSPIKREEVSMDQNKAMIRYLVVPKINSKLRTILGMSYANRPWAVISSFKPIIAVAFATGAYALIFPNLWELSVHYNVPRLLGIMFIACMSMIIWMIVSHNLWENKTKNSKRKIRRLYNTTTVTTLTMAVSVYYIVLFIIFSIAIVIFIPPELFRTMTESEGEVGILAFLRLSWLATSVATLAGSIGASAENAELVRNIAYGYRQNRRYQEVKKQKD</sequence>
<evidence type="ECO:0000256" key="1">
    <source>
        <dbReference type="SAM" id="Phobius"/>
    </source>
</evidence>
<keyword evidence="1" id="KW-0472">Membrane</keyword>
<keyword evidence="3" id="KW-1185">Reference proteome</keyword>
<feature type="transmembrane region" description="Helical" evidence="1">
    <location>
        <begin position="321"/>
        <end position="340"/>
    </location>
</feature>
<dbReference type="EMBL" id="JAPRAT010000014">
    <property type="protein sequence ID" value="MCZ0703228.1"/>
    <property type="molecule type" value="Genomic_DNA"/>
</dbReference>
<evidence type="ECO:0008006" key="4">
    <source>
        <dbReference type="Google" id="ProtNLM"/>
    </source>
</evidence>
<evidence type="ECO:0000313" key="3">
    <source>
        <dbReference type="Proteomes" id="UP001084197"/>
    </source>
</evidence>
<protein>
    <recommendedName>
        <fullName evidence="4">5,10-methylene-tetrahydrofolate dehydrogenase</fullName>
    </recommendedName>
</protein>
<keyword evidence="1" id="KW-1133">Transmembrane helix</keyword>
<feature type="transmembrane region" description="Helical" evidence="1">
    <location>
        <begin position="275"/>
        <end position="301"/>
    </location>
</feature>